<dbReference type="GO" id="GO:1901137">
    <property type="term" value="P:carbohydrate derivative biosynthetic process"/>
    <property type="evidence" value="ECO:0007669"/>
    <property type="project" value="UniProtKB-ARBA"/>
</dbReference>
<keyword evidence="3 6" id="KW-0808">Transferase</keyword>
<sequence>MRVLRVAHHGVVSAWRERERRLRALGADVRLISAKRWNEGGRDVALEADGDGFVTGAATVGTHPNAFVYDPRPFVRALAERPDVIDLHEEPFSLATAQLLLLRALRRDRTPYVLYSAQNIDKRYSIPFRWFERHALRGAAAAYVCNREAGEILVRKGLAGPARLIPLGVDTSVFAPAAKTDASPRPVIGYVGRLEPYKGVDVLLHAAAERPDWRLEITGDGPQRDELELLSVELGIADRVAFLGFAQGDALAERYRRLDAIAVPSIPWPGWLEQFCRVAVEAMASGVPVVASRSGAIPDVVADAGILVAPSDPEALRAGLDEALEPARRAALRARGLEHAQDFTWEHVAEEQLALYREVAPSRSSGAVRTPHVVAVAYGDPELLDGALETLGPGFAVTIVDNSSSGETRAMAERRGAHYLDPGRNLGFGAGVNVALDSLRERGLDSDDVLLLNPDARISGDAVSSMHRVLHARRSVAAVGATQTDPATGAAVREAWPFPSPLRAWIDALGLGRFDRRKDFAIGSMLLLRSEAIAAIGRFDERFFLYAEEVDWQKRAVDAGWTIAIARVDATHIGAGTGGDGTRREALFFASNEEYQRKHFGAAGWQAFRIAVLLGAGMRGILLPGDRGAEARRRFAIFREGPIAYLRRIS</sequence>
<dbReference type="Proteomes" id="UP000033956">
    <property type="component" value="Unassembled WGS sequence"/>
</dbReference>
<evidence type="ECO:0000313" key="7">
    <source>
        <dbReference type="Proteomes" id="UP000033956"/>
    </source>
</evidence>
<dbReference type="InterPro" id="IPR001296">
    <property type="entry name" value="Glyco_trans_1"/>
</dbReference>
<dbReference type="SUPFAM" id="SSF53448">
    <property type="entry name" value="Nucleotide-diphospho-sugar transferases"/>
    <property type="match status" value="1"/>
</dbReference>
<dbReference type="Pfam" id="PF00534">
    <property type="entry name" value="Glycos_transf_1"/>
    <property type="match status" value="1"/>
</dbReference>
<dbReference type="Gene3D" id="3.90.550.10">
    <property type="entry name" value="Spore Coat Polysaccharide Biosynthesis Protein SpsA, Chain A"/>
    <property type="match status" value="1"/>
</dbReference>
<dbReference type="STRING" id="92835.RS81_01075"/>
<evidence type="ECO:0000313" key="6">
    <source>
        <dbReference type="EMBL" id="KJL42734.1"/>
    </source>
</evidence>
<name>A0A0M2HDF7_9MICO</name>
<dbReference type="RefSeq" id="WP_045275025.1">
    <property type="nucleotide sequence ID" value="NZ_BAAAUP010000003.1"/>
</dbReference>
<proteinExistence type="predicted"/>
<dbReference type="InterPro" id="IPR028098">
    <property type="entry name" value="Glyco_trans_4-like_N"/>
</dbReference>
<accession>A0A0M2HDF7</accession>
<dbReference type="Gene3D" id="3.40.50.2000">
    <property type="entry name" value="Glycogen Phosphorylase B"/>
    <property type="match status" value="2"/>
</dbReference>
<dbReference type="EMBL" id="JYIZ01000040">
    <property type="protein sequence ID" value="KJL42734.1"/>
    <property type="molecule type" value="Genomic_DNA"/>
</dbReference>
<dbReference type="PATRIC" id="fig|92835.4.peg.1097"/>
<dbReference type="PANTHER" id="PTHR45947">
    <property type="entry name" value="SULFOQUINOVOSYL TRANSFERASE SQD2"/>
    <property type="match status" value="1"/>
</dbReference>
<dbReference type="AlphaFoldDB" id="A0A0M2HDF7"/>
<dbReference type="InterPro" id="IPR029044">
    <property type="entry name" value="Nucleotide-diphossugar_trans"/>
</dbReference>
<evidence type="ECO:0000259" key="5">
    <source>
        <dbReference type="Pfam" id="PF13439"/>
    </source>
</evidence>
<comment type="caution">
    <text evidence="6">The sequence shown here is derived from an EMBL/GenBank/DDBJ whole genome shotgun (WGS) entry which is preliminary data.</text>
</comment>
<feature type="domain" description="Glycosyl transferase family 1" evidence="4">
    <location>
        <begin position="183"/>
        <end position="326"/>
    </location>
</feature>
<protein>
    <recommendedName>
        <fullName evidence="1">D-inositol 3-phosphate glycosyltransferase</fullName>
    </recommendedName>
</protein>
<dbReference type="SUPFAM" id="SSF53756">
    <property type="entry name" value="UDP-Glycosyltransferase/glycogen phosphorylase"/>
    <property type="match status" value="1"/>
</dbReference>
<dbReference type="OrthoDB" id="9771846at2"/>
<dbReference type="Pfam" id="PF13439">
    <property type="entry name" value="Glyco_transf_4"/>
    <property type="match status" value="1"/>
</dbReference>
<keyword evidence="7" id="KW-1185">Reference proteome</keyword>
<dbReference type="PANTHER" id="PTHR45947:SF3">
    <property type="entry name" value="SULFOQUINOVOSYL TRANSFERASE SQD2"/>
    <property type="match status" value="1"/>
</dbReference>
<organism evidence="6 7">
    <name type="scientific">Microbacterium terrae</name>
    <dbReference type="NCBI Taxonomy" id="69369"/>
    <lineage>
        <taxon>Bacteria</taxon>
        <taxon>Bacillati</taxon>
        <taxon>Actinomycetota</taxon>
        <taxon>Actinomycetes</taxon>
        <taxon>Micrococcales</taxon>
        <taxon>Microbacteriaceae</taxon>
        <taxon>Microbacterium</taxon>
    </lineage>
</organism>
<keyword evidence="2 6" id="KW-0328">Glycosyltransferase</keyword>
<gene>
    <name evidence="6" type="primary">mshA_1</name>
    <name evidence="6" type="ORF">RS81_01075</name>
</gene>
<evidence type="ECO:0000256" key="2">
    <source>
        <dbReference type="ARBA" id="ARBA00022676"/>
    </source>
</evidence>
<dbReference type="GO" id="GO:0016758">
    <property type="term" value="F:hexosyltransferase activity"/>
    <property type="evidence" value="ECO:0007669"/>
    <property type="project" value="TreeGrafter"/>
</dbReference>
<evidence type="ECO:0000256" key="1">
    <source>
        <dbReference type="ARBA" id="ARBA00021292"/>
    </source>
</evidence>
<evidence type="ECO:0000256" key="3">
    <source>
        <dbReference type="ARBA" id="ARBA00022679"/>
    </source>
</evidence>
<feature type="domain" description="Glycosyltransferase subfamily 4-like N-terminal" evidence="5">
    <location>
        <begin position="10"/>
        <end position="172"/>
    </location>
</feature>
<reference evidence="6 7" key="1">
    <citation type="submission" date="2015-02" db="EMBL/GenBank/DDBJ databases">
        <title>Draft genome sequences of ten Microbacterium spp. with emphasis on heavy metal contaminated environments.</title>
        <authorList>
            <person name="Corretto E."/>
        </authorList>
    </citation>
    <scope>NUCLEOTIDE SEQUENCE [LARGE SCALE GENOMIC DNA]</scope>
    <source>
        <strain evidence="6 7">DSM 12510</strain>
    </source>
</reference>
<dbReference type="InterPro" id="IPR050194">
    <property type="entry name" value="Glycosyltransferase_grp1"/>
</dbReference>
<evidence type="ECO:0000259" key="4">
    <source>
        <dbReference type="Pfam" id="PF00534"/>
    </source>
</evidence>